<comment type="similarity">
    <text evidence="1">Belongs to the heme oxygenase family.</text>
</comment>
<protein>
    <submittedName>
        <fullName evidence="2">Putative inactive heme oxygenase 2 chloroplastic-like</fullName>
    </submittedName>
</protein>
<comment type="caution">
    <text evidence="2">The sequence shown here is derived from an EMBL/GenBank/DDBJ whole genome shotgun (WGS) entry which is preliminary data.</text>
</comment>
<dbReference type="GO" id="GO:0010024">
    <property type="term" value="P:phytochromobilin biosynthetic process"/>
    <property type="evidence" value="ECO:0007669"/>
    <property type="project" value="TreeGrafter"/>
</dbReference>
<keyword evidence="3" id="KW-1185">Reference proteome</keyword>
<organism evidence="2 3">
    <name type="scientific">Trifolium medium</name>
    <dbReference type="NCBI Taxonomy" id="97028"/>
    <lineage>
        <taxon>Eukaryota</taxon>
        <taxon>Viridiplantae</taxon>
        <taxon>Streptophyta</taxon>
        <taxon>Embryophyta</taxon>
        <taxon>Tracheophyta</taxon>
        <taxon>Spermatophyta</taxon>
        <taxon>Magnoliopsida</taxon>
        <taxon>eudicotyledons</taxon>
        <taxon>Gunneridae</taxon>
        <taxon>Pentapetalae</taxon>
        <taxon>rosids</taxon>
        <taxon>fabids</taxon>
        <taxon>Fabales</taxon>
        <taxon>Fabaceae</taxon>
        <taxon>Papilionoideae</taxon>
        <taxon>50 kb inversion clade</taxon>
        <taxon>NPAAA clade</taxon>
        <taxon>Hologalegina</taxon>
        <taxon>IRL clade</taxon>
        <taxon>Trifolieae</taxon>
        <taxon>Trifolium</taxon>
    </lineage>
</organism>
<name>A0A392SJU6_9FABA</name>
<accession>A0A392SJU6</accession>
<evidence type="ECO:0000313" key="3">
    <source>
        <dbReference type="Proteomes" id="UP000265520"/>
    </source>
</evidence>
<evidence type="ECO:0000313" key="2">
    <source>
        <dbReference type="EMBL" id="MCI49143.1"/>
    </source>
</evidence>
<dbReference type="PANTHER" id="PTHR35703">
    <property type="entry name" value="HEME OXYGENASE 1, CHLOROPLASTIC-RELATED"/>
    <property type="match status" value="1"/>
</dbReference>
<sequence>MRFVAMRLRNDKITTNYVVEDGEEQLPDTWHPSMEGFIRFLVDNQLVFTTLERLIDDSDNVSCKFNNSLLF</sequence>
<evidence type="ECO:0000256" key="1">
    <source>
        <dbReference type="ARBA" id="ARBA00006134"/>
    </source>
</evidence>
<dbReference type="AlphaFoldDB" id="A0A392SJU6"/>
<proteinExistence type="inferred from homology"/>
<dbReference type="Proteomes" id="UP000265520">
    <property type="component" value="Unassembled WGS sequence"/>
</dbReference>
<dbReference type="PANTHER" id="PTHR35703:SF1">
    <property type="entry name" value="INACTIVE HEME OXYGENASE 2, CHLOROPLASTIC-RELATED"/>
    <property type="match status" value="1"/>
</dbReference>
<dbReference type="EMBL" id="LXQA010396584">
    <property type="protein sequence ID" value="MCI49143.1"/>
    <property type="molecule type" value="Genomic_DNA"/>
</dbReference>
<dbReference type="InterPro" id="IPR016951">
    <property type="entry name" value="Haem_Oase_decyc_pln"/>
</dbReference>
<reference evidence="2 3" key="1">
    <citation type="journal article" date="2018" name="Front. Plant Sci.">
        <title>Red Clover (Trifolium pratense) and Zigzag Clover (T. medium) - A Picture of Genomic Similarities and Differences.</title>
        <authorList>
            <person name="Dluhosova J."/>
            <person name="Istvanek J."/>
            <person name="Nedelnik J."/>
            <person name="Repkova J."/>
        </authorList>
    </citation>
    <scope>NUCLEOTIDE SEQUENCE [LARGE SCALE GENOMIC DNA]</scope>
    <source>
        <strain evidence="3">cv. 10/8</strain>
        <tissue evidence="2">Leaf</tissue>
    </source>
</reference>